<dbReference type="SMART" id="SM00487">
    <property type="entry name" value="DEXDc"/>
    <property type="match status" value="1"/>
</dbReference>
<dbReference type="InterPro" id="IPR038718">
    <property type="entry name" value="SNF2-like_sf"/>
</dbReference>
<feature type="domain" description="Helicase ATP-binding" evidence="3">
    <location>
        <begin position="501"/>
        <end position="680"/>
    </location>
</feature>
<dbReference type="GO" id="GO:0016787">
    <property type="term" value="F:hydrolase activity"/>
    <property type="evidence" value="ECO:0007669"/>
    <property type="project" value="UniProtKB-KW"/>
</dbReference>
<evidence type="ECO:0000259" key="4">
    <source>
        <dbReference type="PROSITE" id="PS51194"/>
    </source>
</evidence>
<dbReference type="Gene3D" id="3.40.50.300">
    <property type="entry name" value="P-loop containing nucleotide triphosphate hydrolases"/>
    <property type="match status" value="1"/>
</dbReference>
<comment type="caution">
    <text evidence="5">The sequence shown here is derived from an EMBL/GenBank/DDBJ whole genome shotgun (WGS) entry which is preliminary data.</text>
</comment>
<feature type="region of interest" description="Disordered" evidence="2">
    <location>
        <begin position="1029"/>
        <end position="1093"/>
    </location>
</feature>
<feature type="compositionally biased region" description="Basic and acidic residues" evidence="2">
    <location>
        <begin position="1039"/>
        <end position="1049"/>
    </location>
</feature>
<sequence length="1275" mass="140924">MVTTKFIATQRSDGGEAITLSREHQKGLFRRASSEKVPVSEWPKVAPEAGQAALALARSYDDDGQIIEQESEIALPAHVVARLDEADAFALGLPPATYLTLQLNSDGSLSEGTIKVNTRWVRRGGSPVRADIVGARVREGGRVSRMPEPIFSVFNAALAVNAADDPDSRRAAFAYLREQLGDEIGAGIEADGFLERIRIAYASNFSLNAKTDHGRFDFDPILFSRSVGEAPDGDLIDEADASLLTAQDNQHFQRRFRSQEGGRRSYLLSDGTLLFLDPLLGKALDIVRTKQAGTSRERREFLRSPQRILREELDLDASGDDEAADRLFIETQQFSERVSGIEVWQKPVLPWIKPKLNTWLPEDFGLRIGDPPNARHIELAPGDAEVLAGTVKAAIESGNETVAWRNEDIPATPATLGAARAVADLERQIASERDGQTLSGGARESVEILFLQVGANFEQLDYARLPRSKPESVPFIVPSLPQGLKSEPKPHQVDAFSWLTEAWERRMPGILLADDMGLGKTFQALMFLLWLRSNSAHAKPVLIVAPTGLLKNWQAELAQHVEAGLMGPVVEAFGTNLQSFRLDAGSDIRGGTSRLDSAMWEGAGIVLTTYETMRDYHISFARIPFDVIVYDEVQKLKNPASQMTRAAKALNGRLQIAMTGTPVENRLQDLWSIADTVYPGFLGSSREFESNFPSNDLDRLSELQHRLIDRDDELPPFMLRRMKDEILTGLPKKSARKYAVEMPPVQAEAYDLVLARARALRQSGEQGAMLKVLHMLRGTSLHPSPPRGIVDIDEYIAQSARLKKTFEILEDLQKRGEKTLIFCEDLEMQTFLAMAIQERFNLERRPMCISGKVAGHKRQDMVNTFQGSPVPFDVLILSPKAGGVGLTITAANNVIHLSRWWNPAVEDQATDRAYRIGQTRPVTIHIPMAIHPDSAIGPSSFDQRLDALMERKRSLCRGLLMPPESEHDVEELLCDVLDGHRVQTGDQKANSAGEGASRLILEESDTDNIRTISLAGAEPGRVDLDLAEESSKPAAPLDDAERKGAKDEEPLANEPNPQADKDLAARSEVLDGGAPDAGEKAFTSTKAGQSASRPILSVRTPVDAAEARVSYVQRVVFEQYGPRDWAIFEQYARDAAIARLEVQDPYCCADEQARGRLVNFIGRFQQLASDIAAVHIVAFDADSVQTRDVESTNDQRKDLEQRWNRLLSSVPLHLSQKSRRSVGDLHDRYVKARLGNGDTVIWDLGRGIDGVMNARWSCVVNAFYDRSAPGSQLVH</sequence>
<evidence type="ECO:0000256" key="2">
    <source>
        <dbReference type="SAM" id="MobiDB-lite"/>
    </source>
</evidence>
<dbReference type="InterPro" id="IPR001650">
    <property type="entry name" value="Helicase_C-like"/>
</dbReference>
<evidence type="ECO:0000256" key="1">
    <source>
        <dbReference type="ARBA" id="ARBA00022801"/>
    </source>
</evidence>
<gene>
    <name evidence="5" type="ORF">F3168_08565</name>
</gene>
<dbReference type="InterPro" id="IPR014001">
    <property type="entry name" value="Helicase_ATP-bd"/>
</dbReference>
<evidence type="ECO:0000313" key="5">
    <source>
        <dbReference type="EMBL" id="MQT17314.1"/>
    </source>
</evidence>
<dbReference type="SMART" id="SM00490">
    <property type="entry name" value="HELICc"/>
    <property type="match status" value="1"/>
</dbReference>
<dbReference type="PROSITE" id="PS51192">
    <property type="entry name" value="HELICASE_ATP_BIND_1"/>
    <property type="match status" value="1"/>
</dbReference>
<dbReference type="GO" id="GO:0005524">
    <property type="term" value="F:ATP binding"/>
    <property type="evidence" value="ECO:0007669"/>
    <property type="project" value="InterPro"/>
</dbReference>
<dbReference type="InterPro" id="IPR000330">
    <property type="entry name" value="SNF2_N"/>
</dbReference>
<keyword evidence="5" id="KW-0347">Helicase</keyword>
<dbReference type="EMBL" id="WIOL01000003">
    <property type="protein sequence ID" value="MQT17314.1"/>
    <property type="molecule type" value="Genomic_DNA"/>
</dbReference>
<dbReference type="SUPFAM" id="SSF52540">
    <property type="entry name" value="P-loop containing nucleoside triphosphate hydrolases"/>
    <property type="match status" value="2"/>
</dbReference>
<name>A0A7C9GXI7_9SPHN</name>
<feature type="compositionally biased region" description="Polar residues" evidence="2">
    <location>
        <begin position="1082"/>
        <end position="1092"/>
    </location>
</feature>
<organism evidence="5 6">
    <name type="scientific">Sandarakinorhabdus fusca</name>
    <dbReference type="NCBI Taxonomy" id="1439888"/>
    <lineage>
        <taxon>Bacteria</taxon>
        <taxon>Pseudomonadati</taxon>
        <taxon>Pseudomonadota</taxon>
        <taxon>Alphaproteobacteria</taxon>
        <taxon>Sphingomonadales</taxon>
        <taxon>Sphingosinicellaceae</taxon>
        <taxon>Sandarakinorhabdus</taxon>
    </lineage>
</organism>
<reference evidence="5 6" key="1">
    <citation type="submission" date="2019-09" db="EMBL/GenBank/DDBJ databases">
        <title>Polymorphobacter sp. isolated from a lake in China.</title>
        <authorList>
            <person name="Liu Z."/>
        </authorList>
    </citation>
    <scope>NUCLEOTIDE SEQUENCE [LARGE SCALE GENOMIC DNA]</scope>
    <source>
        <strain evidence="5 6">D40P</strain>
    </source>
</reference>
<dbReference type="CDD" id="cd17919">
    <property type="entry name" value="DEXHc_Snf"/>
    <property type="match status" value="1"/>
</dbReference>
<dbReference type="PROSITE" id="PS51194">
    <property type="entry name" value="HELICASE_CTER"/>
    <property type="match status" value="1"/>
</dbReference>
<keyword evidence="1" id="KW-0378">Hydrolase</keyword>
<dbReference type="Pfam" id="PF00176">
    <property type="entry name" value="SNF2-rel_dom"/>
    <property type="match status" value="1"/>
</dbReference>
<evidence type="ECO:0000259" key="3">
    <source>
        <dbReference type="PROSITE" id="PS51192"/>
    </source>
</evidence>
<dbReference type="Proteomes" id="UP000481327">
    <property type="component" value="Unassembled WGS sequence"/>
</dbReference>
<dbReference type="Gene3D" id="3.40.50.10810">
    <property type="entry name" value="Tandem AAA-ATPase domain"/>
    <property type="match status" value="1"/>
</dbReference>
<evidence type="ECO:0000313" key="6">
    <source>
        <dbReference type="Proteomes" id="UP000481327"/>
    </source>
</evidence>
<dbReference type="Pfam" id="PF00271">
    <property type="entry name" value="Helicase_C"/>
    <property type="match status" value="1"/>
</dbReference>
<dbReference type="GO" id="GO:0004386">
    <property type="term" value="F:helicase activity"/>
    <property type="evidence" value="ECO:0007669"/>
    <property type="project" value="UniProtKB-KW"/>
</dbReference>
<protein>
    <submittedName>
        <fullName evidence="5">ATP-dependent helicase</fullName>
    </submittedName>
</protein>
<proteinExistence type="predicted"/>
<feature type="domain" description="Helicase C-terminal" evidence="4">
    <location>
        <begin position="801"/>
        <end position="967"/>
    </location>
</feature>
<dbReference type="CDD" id="cd18793">
    <property type="entry name" value="SF2_C_SNF"/>
    <property type="match status" value="1"/>
</dbReference>
<keyword evidence="6" id="KW-1185">Reference proteome</keyword>
<dbReference type="InterPro" id="IPR027417">
    <property type="entry name" value="P-loop_NTPase"/>
</dbReference>
<dbReference type="InterPro" id="IPR049730">
    <property type="entry name" value="SNF2/RAD54-like_C"/>
</dbReference>
<keyword evidence="5" id="KW-0067">ATP-binding</keyword>
<dbReference type="AlphaFoldDB" id="A0A7C9GXI7"/>
<keyword evidence="5" id="KW-0547">Nucleotide-binding</keyword>
<dbReference type="RefSeq" id="WP_152577794.1">
    <property type="nucleotide sequence ID" value="NZ_JAATJI010000002.1"/>
</dbReference>
<accession>A0A7C9GXI7</accession>
<feature type="compositionally biased region" description="Basic and acidic residues" evidence="2">
    <location>
        <begin position="1059"/>
        <end position="1069"/>
    </location>
</feature>
<dbReference type="PANTHER" id="PTHR10799">
    <property type="entry name" value="SNF2/RAD54 HELICASE FAMILY"/>
    <property type="match status" value="1"/>
</dbReference>